<dbReference type="RefSeq" id="WP_194213754.1">
    <property type="nucleotide sequence ID" value="NZ_CP061205.1"/>
</dbReference>
<evidence type="ECO:0000256" key="4">
    <source>
        <dbReference type="SAM" id="Phobius"/>
    </source>
</evidence>
<dbReference type="PANTHER" id="PTHR33204">
    <property type="entry name" value="TRANSCRIPTIONAL REGULATOR, MARR FAMILY"/>
    <property type="match status" value="1"/>
</dbReference>
<evidence type="ECO:0000256" key="3">
    <source>
        <dbReference type="ARBA" id="ARBA00023163"/>
    </source>
</evidence>
<feature type="domain" description="HTH hxlR-type" evidence="5">
    <location>
        <begin position="10"/>
        <end position="107"/>
    </location>
</feature>
<keyword evidence="7" id="KW-1185">Reference proteome</keyword>
<name>A0ABV7D6F7_9PROT</name>
<keyword evidence="1" id="KW-0805">Transcription regulation</keyword>
<keyword evidence="4" id="KW-0812">Transmembrane</keyword>
<keyword evidence="4" id="KW-1133">Transmembrane helix</keyword>
<protein>
    <submittedName>
        <fullName evidence="6">Winged helix-turn-helix transcriptional regulator</fullName>
    </submittedName>
</protein>
<dbReference type="Gene3D" id="1.10.10.10">
    <property type="entry name" value="Winged helix-like DNA-binding domain superfamily/Winged helix DNA-binding domain"/>
    <property type="match status" value="2"/>
</dbReference>
<dbReference type="Pfam" id="PF01638">
    <property type="entry name" value="HxlR"/>
    <property type="match status" value="2"/>
</dbReference>
<comment type="caution">
    <text evidence="6">The sequence shown here is derived from an EMBL/GenBank/DDBJ whole genome shotgun (WGS) entry which is preliminary data.</text>
</comment>
<keyword evidence="3" id="KW-0804">Transcription</keyword>
<dbReference type="Proteomes" id="UP001595444">
    <property type="component" value="Unassembled WGS sequence"/>
</dbReference>
<dbReference type="SUPFAM" id="SSF46785">
    <property type="entry name" value="Winged helix' DNA-binding domain"/>
    <property type="match status" value="2"/>
</dbReference>
<dbReference type="InterPro" id="IPR036388">
    <property type="entry name" value="WH-like_DNA-bd_sf"/>
</dbReference>
<dbReference type="PANTHER" id="PTHR33204:SF18">
    <property type="entry name" value="TRANSCRIPTIONAL REGULATORY PROTEIN"/>
    <property type="match status" value="1"/>
</dbReference>
<evidence type="ECO:0000313" key="7">
    <source>
        <dbReference type="Proteomes" id="UP001595444"/>
    </source>
</evidence>
<evidence type="ECO:0000256" key="2">
    <source>
        <dbReference type="ARBA" id="ARBA00023125"/>
    </source>
</evidence>
<dbReference type="InterPro" id="IPR002577">
    <property type="entry name" value="HTH_HxlR"/>
</dbReference>
<feature type="domain" description="HTH hxlR-type" evidence="5">
    <location>
        <begin position="170"/>
        <end position="269"/>
    </location>
</feature>
<reference evidence="7" key="1">
    <citation type="journal article" date="2019" name="Int. J. Syst. Evol. Microbiol.">
        <title>The Global Catalogue of Microorganisms (GCM) 10K type strain sequencing project: providing services to taxonomists for standard genome sequencing and annotation.</title>
        <authorList>
            <consortium name="The Broad Institute Genomics Platform"/>
            <consortium name="The Broad Institute Genome Sequencing Center for Infectious Disease"/>
            <person name="Wu L."/>
            <person name="Ma J."/>
        </authorList>
    </citation>
    <scope>NUCLEOTIDE SEQUENCE [LARGE SCALE GENOMIC DNA]</scope>
    <source>
        <strain evidence="7">KCTC 62164</strain>
    </source>
</reference>
<organism evidence="6 7">
    <name type="scientific">Kordiimonas pumila</name>
    <dbReference type="NCBI Taxonomy" id="2161677"/>
    <lineage>
        <taxon>Bacteria</taxon>
        <taxon>Pseudomonadati</taxon>
        <taxon>Pseudomonadota</taxon>
        <taxon>Alphaproteobacteria</taxon>
        <taxon>Kordiimonadales</taxon>
        <taxon>Kordiimonadaceae</taxon>
        <taxon>Kordiimonas</taxon>
    </lineage>
</organism>
<gene>
    <name evidence="6" type="ORF">ACFOKA_11805</name>
</gene>
<sequence>MAEQKFIRTCSIWRALGVVGDFATLLILESIWQGARRFSEIQTRTGMLKALVSGRLKQLIANGLLVKVAYSETPKRYDYRMTEKCMELYWTALMMLRWEKKWSSGQEKTSVQLTHKVCGHVFDPVPSCGHCEKEIFARDVTWDEGPGVGWMAPSYSRRRQGEGRQNVAECTSLFHEIAMVTGDRWAGLILRSVFTRLRKFDEIRKDTGIATNILSDRLNQLVDNGFLYTHAYQDAPTRYEYRLTDRSWDYYPVLLMLLQWGDKWYASPEGPPLLLNHTPCGHELTPTVNCSHCGGAIRAGDVAYELSTVAEKPAKVFAE</sequence>
<evidence type="ECO:0000256" key="1">
    <source>
        <dbReference type="ARBA" id="ARBA00023015"/>
    </source>
</evidence>
<dbReference type="EMBL" id="JBHRSL010000010">
    <property type="protein sequence ID" value="MFC3052588.1"/>
    <property type="molecule type" value="Genomic_DNA"/>
</dbReference>
<feature type="transmembrane region" description="Helical" evidence="4">
    <location>
        <begin position="12"/>
        <end position="32"/>
    </location>
</feature>
<keyword evidence="2" id="KW-0238">DNA-binding</keyword>
<evidence type="ECO:0000313" key="6">
    <source>
        <dbReference type="EMBL" id="MFC3052588.1"/>
    </source>
</evidence>
<keyword evidence="4" id="KW-0472">Membrane</keyword>
<dbReference type="PROSITE" id="PS51118">
    <property type="entry name" value="HTH_HXLR"/>
    <property type="match status" value="2"/>
</dbReference>
<accession>A0ABV7D6F7</accession>
<proteinExistence type="predicted"/>
<evidence type="ECO:0000259" key="5">
    <source>
        <dbReference type="PROSITE" id="PS51118"/>
    </source>
</evidence>
<dbReference type="InterPro" id="IPR036390">
    <property type="entry name" value="WH_DNA-bd_sf"/>
</dbReference>